<protein>
    <submittedName>
        <fullName evidence="4">RHTO0S06e09032g1_1</fullName>
    </submittedName>
</protein>
<dbReference type="CDD" id="cd05233">
    <property type="entry name" value="SDR_c"/>
    <property type="match status" value="1"/>
</dbReference>
<gene>
    <name evidence="4" type="ORF">RHTO0S_06e09032g</name>
</gene>
<dbReference type="Gene3D" id="3.40.50.720">
    <property type="entry name" value="NAD(P)-binding Rossmann-like Domain"/>
    <property type="match status" value="1"/>
</dbReference>
<dbReference type="SUPFAM" id="SSF51735">
    <property type="entry name" value="NAD(P)-binding Rossmann-fold domains"/>
    <property type="match status" value="1"/>
</dbReference>
<dbReference type="EMBL" id="LK052941">
    <property type="protein sequence ID" value="CDR42036.1"/>
    <property type="molecule type" value="Genomic_DNA"/>
</dbReference>
<evidence type="ECO:0000256" key="3">
    <source>
        <dbReference type="ARBA" id="ARBA00023002"/>
    </source>
</evidence>
<proteinExistence type="inferred from homology"/>
<dbReference type="AlphaFoldDB" id="A0A061AWM9"/>
<dbReference type="PROSITE" id="PS00061">
    <property type="entry name" value="ADH_SHORT"/>
    <property type="match status" value="1"/>
</dbReference>
<keyword evidence="3" id="KW-0560">Oxidoreductase</keyword>
<sequence length="299" mass="32405">MAHPRTAWKPHKGAVGVVTGAGWGGIGFEVSLHLAQQGVHVTLADISQEALEDARRHLIEQGIAEDAFETRVLDVSNPDDMRELADSVFAAKGRVDFLHLNAGRGGNVKAYGEDIVPEWHDIFAVNLFGVVNGTQAFVDRMVAQDSPATVVITGSKQGITCPPGTSAAYNASKAAVKALAEALSHQLLSTQVSVHLLVPGYTYTKITTNSPSSSYNPSAKPAAAWSPAQVSSCLFSRITASADDFYVICPDNDVSWELDKARMQWAYEDITEGRPALSRWHPDWEEKHKAWVAEKLAKK</sequence>
<dbReference type="PANTHER" id="PTHR43008">
    <property type="entry name" value="BENZIL REDUCTASE"/>
    <property type="match status" value="1"/>
</dbReference>
<comment type="similarity">
    <text evidence="1">Belongs to the short-chain dehydrogenases/reductases (SDR) family.</text>
</comment>
<organism evidence="4">
    <name type="scientific">Rhodotorula toruloides</name>
    <name type="common">Yeast</name>
    <name type="synonym">Rhodosporidium toruloides</name>
    <dbReference type="NCBI Taxonomy" id="5286"/>
    <lineage>
        <taxon>Eukaryota</taxon>
        <taxon>Fungi</taxon>
        <taxon>Dikarya</taxon>
        <taxon>Basidiomycota</taxon>
        <taxon>Pucciniomycotina</taxon>
        <taxon>Microbotryomycetes</taxon>
        <taxon>Sporidiobolales</taxon>
        <taxon>Sporidiobolaceae</taxon>
        <taxon>Rhodotorula</taxon>
    </lineage>
</organism>
<dbReference type="PRINTS" id="PR00081">
    <property type="entry name" value="GDHRDH"/>
</dbReference>
<keyword evidence="2" id="KW-0521">NADP</keyword>
<dbReference type="InterPro" id="IPR036291">
    <property type="entry name" value="NAD(P)-bd_dom_sf"/>
</dbReference>
<name>A0A061AWM9_RHOTO</name>
<dbReference type="OrthoDB" id="5307821at2759"/>
<accession>A0A061AWM9</accession>
<evidence type="ECO:0000256" key="2">
    <source>
        <dbReference type="ARBA" id="ARBA00022857"/>
    </source>
</evidence>
<evidence type="ECO:0000313" key="4">
    <source>
        <dbReference type="EMBL" id="CDR42036.1"/>
    </source>
</evidence>
<dbReference type="InterPro" id="IPR020904">
    <property type="entry name" value="Sc_DH/Rdtase_CS"/>
</dbReference>
<dbReference type="InterPro" id="IPR002347">
    <property type="entry name" value="SDR_fam"/>
</dbReference>
<dbReference type="Pfam" id="PF00106">
    <property type="entry name" value="adh_short"/>
    <property type="match status" value="1"/>
</dbReference>
<dbReference type="PANTHER" id="PTHR43008:SF7">
    <property type="entry name" value="SHORT CHAIN DEHYDROGENASE_REDUCTASE (AFU_ORTHOLOGUE AFUA_2G00830)"/>
    <property type="match status" value="1"/>
</dbReference>
<reference evidence="4" key="1">
    <citation type="journal article" date="2014" name="Genome Announc.">
        <title>Draft genome sequence of Rhodosporidium toruloides CECT1137, an oleaginous yeast of biotechnological interest.</title>
        <authorList>
            <person name="Morin N."/>
            <person name="Calcas X."/>
            <person name="Devillers H."/>
            <person name="Durrens P."/>
            <person name="Sherman D.J."/>
            <person name="Nicaud J.-M."/>
            <person name="Neuveglise C."/>
        </authorList>
    </citation>
    <scope>NUCLEOTIDE SEQUENCE</scope>
    <source>
        <strain evidence="4">CECT1137</strain>
    </source>
</reference>
<evidence type="ECO:0000256" key="1">
    <source>
        <dbReference type="ARBA" id="ARBA00006484"/>
    </source>
</evidence>
<dbReference type="GO" id="GO:0050664">
    <property type="term" value="F:oxidoreductase activity, acting on NAD(P)H, oxygen as acceptor"/>
    <property type="evidence" value="ECO:0007669"/>
    <property type="project" value="TreeGrafter"/>
</dbReference>
<dbReference type="GO" id="GO:0016616">
    <property type="term" value="F:oxidoreductase activity, acting on the CH-OH group of donors, NAD or NADP as acceptor"/>
    <property type="evidence" value="ECO:0007669"/>
    <property type="project" value="UniProtKB-ARBA"/>
</dbReference>